<dbReference type="EMBL" id="JAAAMJ010000002">
    <property type="protein sequence ID" value="NDV86255.1"/>
    <property type="molecule type" value="Genomic_DNA"/>
</dbReference>
<feature type="chain" id="PRO_5026698580" evidence="1">
    <location>
        <begin position="27"/>
        <end position="157"/>
    </location>
</feature>
<proteinExistence type="predicted"/>
<sequence>MTSCLSRVLPLLALGVAVLCAGPVRAADTGDILGVAVDHARILQIDRPAATVIVGNPAIVDIEVLSSERLVLTGKSYGITNVVILDAGGETILDEQVAVQTFEANTVRVFRQANRVTYACAPKCEPTVTIGDNADAFMQATQQYATRQQMAADAAKR</sequence>
<dbReference type="Proteomes" id="UP000476332">
    <property type="component" value="Unassembled WGS sequence"/>
</dbReference>
<evidence type="ECO:0000313" key="3">
    <source>
        <dbReference type="EMBL" id="NDV86255.1"/>
    </source>
</evidence>
<gene>
    <name evidence="3" type="ORF">GTW51_06015</name>
</gene>
<keyword evidence="4" id="KW-1185">Reference proteome</keyword>
<comment type="caution">
    <text evidence="3">The sequence shown here is derived from an EMBL/GenBank/DDBJ whole genome shotgun (WGS) entry which is preliminary data.</text>
</comment>
<protein>
    <submittedName>
        <fullName evidence="3">Pilus assembly protein CpaC</fullName>
    </submittedName>
</protein>
<accession>A0A6L9MEL7</accession>
<dbReference type="InterPro" id="IPR032789">
    <property type="entry name" value="T2SS-T3SS_pil_N"/>
</dbReference>
<name>A0A6L9MEL7_9HYPH</name>
<evidence type="ECO:0000313" key="4">
    <source>
        <dbReference type="Proteomes" id="UP000476332"/>
    </source>
</evidence>
<feature type="domain" description="Pilus formation protein N-terminal" evidence="2">
    <location>
        <begin position="33"/>
        <end position="99"/>
    </location>
</feature>
<keyword evidence="1" id="KW-0732">Signal</keyword>
<organism evidence="3 4">
    <name type="scientific">Aurantimonas aggregata</name>
    <dbReference type="NCBI Taxonomy" id="2047720"/>
    <lineage>
        <taxon>Bacteria</taxon>
        <taxon>Pseudomonadati</taxon>
        <taxon>Pseudomonadota</taxon>
        <taxon>Alphaproteobacteria</taxon>
        <taxon>Hyphomicrobiales</taxon>
        <taxon>Aurantimonadaceae</taxon>
        <taxon>Aurantimonas</taxon>
    </lineage>
</organism>
<dbReference type="AlphaFoldDB" id="A0A6L9MEL7"/>
<evidence type="ECO:0000259" key="2">
    <source>
        <dbReference type="Pfam" id="PF13629"/>
    </source>
</evidence>
<dbReference type="RefSeq" id="WP_163042982.1">
    <property type="nucleotide sequence ID" value="NZ_JAAAMJ010000002.1"/>
</dbReference>
<evidence type="ECO:0000256" key="1">
    <source>
        <dbReference type="SAM" id="SignalP"/>
    </source>
</evidence>
<reference evidence="3 4" key="1">
    <citation type="submission" date="2020-01" db="EMBL/GenBank/DDBJ databases">
        <title>Genomes of bacteria type strains.</title>
        <authorList>
            <person name="Chen J."/>
            <person name="Zhu S."/>
            <person name="Chen J."/>
        </authorList>
    </citation>
    <scope>NUCLEOTIDE SEQUENCE [LARGE SCALE GENOMIC DNA]</scope>
    <source>
        <strain evidence="3 4">KCTC 52919</strain>
    </source>
</reference>
<dbReference type="Pfam" id="PF13629">
    <property type="entry name" value="T2SS-T3SS_pil_N"/>
    <property type="match status" value="1"/>
</dbReference>
<feature type="signal peptide" evidence="1">
    <location>
        <begin position="1"/>
        <end position="26"/>
    </location>
</feature>